<evidence type="ECO:0000256" key="5">
    <source>
        <dbReference type="ARBA" id="ARBA00022842"/>
    </source>
</evidence>
<evidence type="ECO:0000256" key="10">
    <source>
        <dbReference type="NCBIfam" id="TIGR01769"/>
    </source>
</evidence>
<dbReference type="PANTHER" id="PTHR21235">
    <property type="entry name" value="IMIDAZOLE GLYCEROL PHOSPHATE SYNTHASE SUBUNIT HISF/H IGP SYNTHASE SUBUNIT HISF/H"/>
    <property type="match status" value="1"/>
</dbReference>
<dbReference type="Gene3D" id="3.20.20.390">
    <property type="entry name" value="FMN-linked oxidoreductases"/>
    <property type="match status" value="1"/>
</dbReference>
<dbReference type="NCBIfam" id="TIGR01769">
    <property type="entry name" value="GGGP"/>
    <property type="match status" value="1"/>
</dbReference>
<reference evidence="11 12" key="1">
    <citation type="journal article" date="2015" name="Microbiome">
        <title>Genomic resolution of linkages in carbon, nitrogen, and sulfur cycling among widespread estuary sediment bacteria.</title>
        <authorList>
            <person name="Baker B.J."/>
            <person name="Lazar C.S."/>
            <person name="Teske A.P."/>
            <person name="Dick G.J."/>
        </authorList>
    </citation>
    <scope>NUCLEOTIDE SEQUENCE [LARGE SCALE GENOMIC DNA]</scope>
    <source>
        <strain evidence="11">SM1_77</strain>
    </source>
</reference>
<dbReference type="NCBIfam" id="NF003198">
    <property type="entry name" value="PRK04169.1-2"/>
    <property type="match status" value="1"/>
</dbReference>
<comment type="caution">
    <text evidence="11">The sequence shown here is derived from an EMBL/GenBank/DDBJ whole genome shotgun (WGS) entry which is preliminary data.</text>
</comment>
<keyword evidence="3" id="KW-0808">Transferase</keyword>
<proteinExistence type="inferred from homology"/>
<dbReference type="NCBIfam" id="TIGR01768">
    <property type="entry name" value="GGGP-family"/>
    <property type="match status" value="1"/>
</dbReference>
<organism evidence="11 12">
    <name type="scientific">candidate division WOR_3 bacterium SM1_77</name>
    <dbReference type="NCBI Taxonomy" id="1703778"/>
    <lineage>
        <taxon>Bacteria</taxon>
        <taxon>Bacteria division WOR-3</taxon>
    </lineage>
</organism>
<dbReference type="PANTHER" id="PTHR21235:SF22">
    <property type="entry name" value="GERANYLGERANYLGLYCERYL PHOSPHATE SYNTHASE"/>
    <property type="match status" value="1"/>
</dbReference>
<name>A0A0S8JV50_UNCW3</name>
<gene>
    <name evidence="11" type="ORF">AMJ74_05290</name>
</gene>
<accession>A0A0S8JV50</accession>
<evidence type="ECO:0000256" key="9">
    <source>
        <dbReference type="ARBA" id="ARBA00047288"/>
    </source>
</evidence>
<dbReference type="InterPro" id="IPR050064">
    <property type="entry name" value="IGPS_HisA/HisF"/>
</dbReference>
<keyword evidence="5" id="KW-0460">Magnesium</keyword>
<protein>
    <recommendedName>
        <fullName evidence="1 10">Phosphoglycerol geranylgeranyltransferase</fullName>
        <ecNumber evidence="1 10">2.5.1.41</ecNumber>
    </recommendedName>
</protein>
<keyword evidence="8" id="KW-1208">Phospholipid metabolism</keyword>
<dbReference type="InterPro" id="IPR008205">
    <property type="entry name" value="GGGP_HepGP_synthase"/>
</dbReference>
<dbReference type="GO" id="GO:0005737">
    <property type="term" value="C:cytoplasm"/>
    <property type="evidence" value="ECO:0007669"/>
    <property type="project" value="InterPro"/>
</dbReference>
<evidence type="ECO:0000256" key="3">
    <source>
        <dbReference type="ARBA" id="ARBA00022679"/>
    </source>
</evidence>
<keyword evidence="4" id="KW-0479">Metal-binding</keyword>
<dbReference type="GO" id="GO:0006650">
    <property type="term" value="P:glycerophospholipid metabolic process"/>
    <property type="evidence" value="ECO:0007669"/>
    <property type="project" value="InterPro"/>
</dbReference>
<dbReference type="GO" id="GO:0000287">
    <property type="term" value="F:magnesium ion binding"/>
    <property type="evidence" value="ECO:0007669"/>
    <property type="project" value="InterPro"/>
</dbReference>
<dbReference type="InterPro" id="IPR010946">
    <property type="entry name" value="GGGP_synth"/>
</dbReference>
<evidence type="ECO:0000256" key="4">
    <source>
        <dbReference type="ARBA" id="ARBA00022723"/>
    </source>
</evidence>
<keyword evidence="7" id="KW-0594">Phospholipid biosynthesis</keyword>
<keyword evidence="6" id="KW-0443">Lipid metabolism</keyword>
<dbReference type="SUPFAM" id="SSF51395">
    <property type="entry name" value="FMN-linked oxidoreductases"/>
    <property type="match status" value="1"/>
</dbReference>
<dbReference type="PATRIC" id="fig|1703778.3.peg.819"/>
<evidence type="ECO:0000313" key="12">
    <source>
        <dbReference type="Proteomes" id="UP000050975"/>
    </source>
</evidence>
<dbReference type="GO" id="GO:0008654">
    <property type="term" value="P:phospholipid biosynthetic process"/>
    <property type="evidence" value="ECO:0007669"/>
    <property type="project" value="UniProtKB-KW"/>
</dbReference>
<dbReference type="Pfam" id="PF01884">
    <property type="entry name" value="PcrB"/>
    <property type="match status" value="1"/>
</dbReference>
<dbReference type="EMBL" id="LJVE01000105">
    <property type="protein sequence ID" value="KPL13416.1"/>
    <property type="molecule type" value="Genomic_DNA"/>
</dbReference>
<comment type="catalytic activity">
    <reaction evidence="9">
        <text>sn-glycerol 1-phosphate + (2E,6E,10E)-geranylgeranyl diphosphate = sn-3-O-(geranylgeranyl)glycerol 1-phosphate + diphosphate</text>
        <dbReference type="Rhea" id="RHEA:23404"/>
        <dbReference type="ChEBI" id="CHEBI:33019"/>
        <dbReference type="ChEBI" id="CHEBI:57677"/>
        <dbReference type="ChEBI" id="CHEBI:57685"/>
        <dbReference type="ChEBI" id="CHEBI:58756"/>
        <dbReference type="EC" id="2.5.1.41"/>
    </reaction>
</comment>
<dbReference type="GO" id="GO:0000107">
    <property type="term" value="F:imidazoleglycerol-phosphate synthase activity"/>
    <property type="evidence" value="ECO:0007669"/>
    <property type="project" value="TreeGrafter"/>
</dbReference>
<keyword evidence="2" id="KW-0444">Lipid biosynthesis</keyword>
<evidence type="ECO:0000256" key="1">
    <source>
        <dbReference type="ARBA" id="ARBA00012676"/>
    </source>
</evidence>
<dbReference type="CDD" id="cd02812">
    <property type="entry name" value="PcrB_like"/>
    <property type="match status" value="1"/>
</dbReference>
<dbReference type="GO" id="GO:0047294">
    <property type="term" value="F:phosphoglycerol geranylgeranyltransferase activity"/>
    <property type="evidence" value="ECO:0007669"/>
    <property type="project" value="UniProtKB-UniRule"/>
</dbReference>
<dbReference type="HAMAP" id="MF_00112">
    <property type="entry name" value="GGGP_HepGP_synthase"/>
    <property type="match status" value="1"/>
</dbReference>
<evidence type="ECO:0000256" key="7">
    <source>
        <dbReference type="ARBA" id="ARBA00023209"/>
    </source>
</evidence>
<sequence length="242" mass="26187">MTANPVYGHLNKSGPGILALFDPDRVSIADAGALTKMVCDNGVKGILIGSSLLVSPHFDKFVCAVKDNTECPVILFPGGSHQVCPRADAIFFLSLLSGRNSEFLIGEQVKAVFLIKECNLEVIPVGYILVESGNFTTVEYISNTKPIPRTKHEIAVAHALAGQYFGMKYIYLEAGSGAKNPVPNEMVKKVKNNINIPLIVGGGLRNYKVVKASFDAGADFVVLGSIIERSKKQFMDIMRRLG</sequence>
<dbReference type="InterPro" id="IPR038597">
    <property type="entry name" value="GGGP/HepGP_synthase_sf"/>
</dbReference>
<evidence type="ECO:0000256" key="6">
    <source>
        <dbReference type="ARBA" id="ARBA00023098"/>
    </source>
</evidence>
<dbReference type="Proteomes" id="UP000050975">
    <property type="component" value="Unassembled WGS sequence"/>
</dbReference>
<dbReference type="EC" id="2.5.1.41" evidence="1 10"/>
<dbReference type="AlphaFoldDB" id="A0A0S8JV50"/>
<evidence type="ECO:0000313" key="11">
    <source>
        <dbReference type="EMBL" id="KPL13416.1"/>
    </source>
</evidence>
<evidence type="ECO:0000256" key="8">
    <source>
        <dbReference type="ARBA" id="ARBA00023264"/>
    </source>
</evidence>
<evidence type="ECO:0000256" key="2">
    <source>
        <dbReference type="ARBA" id="ARBA00022516"/>
    </source>
</evidence>